<dbReference type="Gene3D" id="3.90.79.10">
    <property type="entry name" value="Nucleoside Triphosphate Pyrophosphohydrolase"/>
    <property type="match status" value="1"/>
</dbReference>
<evidence type="ECO:0000313" key="5">
    <source>
        <dbReference type="Proteomes" id="UP001501490"/>
    </source>
</evidence>
<proteinExistence type="inferred from homology"/>
<dbReference type="Pfam" id="PF00293">
    <property type="entry name" value="NUDIX"/>
    <property type="match status" value="1"/>
</dbReference>
<name>A0ABP6ZPW0_9ACTN</name>
<evidence type="ECO:0000256" key="1">
    <source>
        <dbReference type="ARBA" id="ARBA00005582"/>
    </source>
</evidence>
<keyword evidence="5" id="KW-1185">Reference proteome</keyword>
<accession>A0ABP6ZPW0</accession>
<comment type="similarity">
    <text evidence="1">Belongs to the Nudix hydrolase family.</text>
</comment>
<evidence type="ECO:0000256" key="2">
    <source>
        <dbReference type="ARBA" id="ARBA00022801"/>
    </source>
</evidence>
<keyword evidence="2" id="KW-0378">Hydrolase</keyword>
<reference evidence="5" key="1">
    <citation type="journal article" date="2019" name="Int. J. Syst. Evol. Microbiol.">
        <title>The Global Catalogue of Microorganisms (GCM) 10K type strain sequencing project: providing services to taxonomists for standard genome sequencing and annotation.</title>
        <authorList>
            <consortium name="The Broad Institute Genomics Platform"/>
            <consortium name="The Broad Institute Genome Sequencing Center for Infectious Disease"/>
            <person name="Wu L."/>
            <person name="Ma J."/>
        </authorList>
    </citation>
    <scope>NUCLEOTIDE SEQUENCE [LARGE SCALE GENOMIC DNA]</scope>
    <source>
        <strain evidence="5">JCM 16929</strain>
    </source>
</reference>
<evidence type="ECO:0000259" key="3">
    <source>
        <dbReference type="PROSITE" id="PS51462"/>
    </source>
</evidence>
<dbReference type="PANTHER" id="PTHR43736">
    <property type="entry name" value="ADP-RIBOSE PYROPHOSPHATASE"/>
    <property type="match status" value="1"/>
</dbReference>
<dbReference type="PROSITE" id="PS00893">
    <property type="entry name" value="NUDIX_BOX"/>
    <property type="match status" value="1"/>
</dbReference>
<comment type="caution">
    <text evidence="4">The sequence shown here is derived from an EMBL/GenBank/DDBJ whole genome shotgun (WGS) entry which is preliminary data.</text>
</comment>
<dbReference type="EMBL" id="BAABAB010000013">
    <property type="protein sequence ID" value="GAA3616597.1"/>
    <property type="molecule type" value="Genomic_DNA"/>
</dbReference>
<dbReference type="PROSITE" id="PS51462">
    <property type="entry name" value="NUDIX"/>
    <property type="match status" value="1"/>
</dbReference>
<dbReference type="SUPFAM" id="SSF55811">
    <property type="entry name" value="Nudix"/>
    <property type="match status" value="1"/>
</dbReference>
<dbReference type="InterPro" id="IPR000086">
    <property type="entry name" value="NUDIX_hydrolase_dom"/>
</dbReference>
<protein>
    <recommendedName>
        <fullName evidence="3">Nudix hydrolase domain-containing protein</fullName>
    </recommendedName>
</protein>
<gene>
    <name evidence="4" type="ORF">GCM10022236_18400</name>
</gene>
<dbReference type="InterPro" id="IPR020084">
    <property type="entry name" value="NUDIX_hydrolase_CS"/>
</dbReference>
<sequence length="184" mass="20103">MPARPRRKRYRLGGAERLTTRQPQHYAAAVAGERFKAAVAVYGLLRRGDRVLLLRRAGSGFHDGELALPAGHVDAGESALAAIVRELAEELGVDVRPRDCRLALTGHAGPERPGDDTYVDLYFTVDRWAGEPRIGEPDKAVELVWAPVGELPADTVGFMAEAIGTIAAGGQDRLRLWNWPDESR</sequence>
<feature type="domain" description="Nudix hydrolase" evidence="3">
    <location>
        <begin position="34"/>
        <end position="172"/>
    </location>
</feature>
<dbReference type="InterPro" id="IPR015797">
    <property type="entry name" value="NUDIX_hydrolase-like_dom_sf"/>
</dbReference>
<dbReference type="Proteomes" id="UP001501490">
    <property type="component" value="Unassembled WGS sequence"/>
</dbReference>
<evidence type="ECO:0000313" key="4">
    <source>
        <dbReference type="EMBL" id="GAA3616597.1"/>
    </source>
</evidence>
<dbReference type="PANTHER" id="PTHR43736:SF1">
    <property type="entry name" value="DIHYDRONEOPTERIN TRIPHOSPHATE DIPHOSPHATASE"/>
    <property type="match status" value="1"/>
</dbReference>
<organism evidence="4 5">
    <name type="scientific">Microlunatus ginsengisoli</name>
    <dbReference type="NCBI Taxonomy" id="363863"/>
    <lineage>
        <taxon>Bacteria</taxon>
        <taxon>Bacillati</taxon>
        <taxon>Actinomycetota</taxon>
        <taxon>Actinomycetes</taxon>
        <taxon>Propionibacteriales</taxon>
        <taxon>Propionibacteriaceae</taxon>
        <taxon>Microlunatus</taxon>
    </lineage>
</organism>